<protein>
    <submittedName>
        <fullName evidence="1">Protein DafA</fullName>
    </submittedName>
</protein>
<reference evidence="1 2" key="1">
    <citation type="submission" date="2019-07" db="EMBL/GenBank/DDBJ databases">
        <title>Whole genome shotgun sequence of Oceanithermus desulfurans NBRC 100063.</title>
        <authorList>
            <person name="Hosoyama A."/>
            <person name="Uohara A."/>
            <person name="Ohji S."/>
            <person name="Ichikawa N."/>
        </authorList>
    </citation>
    <scope>NUCLEOTIDE SEQUENCE [LARGE SCALE GENOMIC DNA]</scope>
    <source>
        <strain evidence="1 2">NBRC 100063</strain>
    </source>
</reference>
<accession>A0A511RL16</accession>
<name>A0A511RL16_9DEIN</name>
<dbReference type="Gene3D" id="1.10.1660.10">
    <property type="match status" value="1"/>
</dbReference>
<dbReference type="InterPro" id="IPR009061">
    <property type="entry name" value="DNA-bd_dom_put_sf"/>
</dbReference>
<evidence type="ECO:0000313" key="1">
    <source>
        <dbReference type="EMBL" id="GEM90363.1"/>
    </source>
</evidence>
<dbReference type="SUPFAM" id="SSF46955">
    <property type="entry name" value="Putative DNA-binding domain"/>
    <property type="match status" value="1"/>
</dbReference>
<gene>
    <name evidence="1" type="primary">dafA</name>
    <name evidence="1" type="ORF">ODE01S_17970</name>
</gene>
<proteinExistence type="predicted"/>
<dbReference type="OrthoDB" id="32868at2"/>
<dbReference type="EMBL" id="BJXN01000012">
    <property type="protein sequence ID" value="GEM90363.1"/>
    <property type="molecule type" value="Genomic_DNA"/>
</dbReference>
<organism evidence="1 2">
    <name type="scientific">Oceanithermus desulfurans NBRC 100063</name>
    <dbReference type="NCBI Taxonomy" id="1227550"/>
    <lineage>
        <taxon>Bacteria</taxon>
        <taxon>Thermotogati</taxon>
        <taxon>Deinococcota</taxon>
        <taxon>Deinococci</taxon>
        <taxon>Thermales</taxon>
        <taxon>Thermaceae</taxon>
        <taxon>Oceanithermus</taxon>
    </lineage>
</organism>
<dbReference type="AlphaFoldDB" id="A0A511RL16"/>
<dbReference type="Proteomes" id="UP000321827">
    <property type="component" value="Unassembled WGS sequence"/>
</dbReference>
<dbReference type="Pfam" id="PF13591">
    <property type="entry name" value="MerR_2"/>
    <property type="match status" value="1"/>
</dbReference>
<dbReference type="RefSeq" id="WP_147148033.1">
    <property type="nucleotide sequence ID" value="NZ_BJXN01000012.1"/>
</dbReference>
<evidence type="ECO:0000313" key="2">
    <source>
        <dbReference type="Proteomes" id="UP000321827"/>
    </source>
</evidence>
<sequence>MTALVLHERYPAELLRREGLALSTLEAYVEIGFVEPVVIAGEWYFTREQVERLYRAERIRRELGANLIGAALVVEVLERFGS</sequence>
<comment type="caution">
    <text evidence="1">The sequence shown here is derived from an EMBL/GenBank/DDBJ whole genome shotgun (WGS) entry which is preliminary data.</text>
</comment>